<dbReference type="Proteomes" id="UP000807306">
    <property type="component" value="Unassembled WGS sequence"/>
</dbReference>
<reference evidence="1" key="1">
    <citation type="submission" date="2020-11" db="EMBL/GenBank/DDBJ databases">
        <authorList>
            <consortium name="DOE Joint Genome Institute"/>
            <person name="Ahrendt S."/>
            <person name="Riley R."/>
            <person name="Andreopoulos W."/>
            <person name="Labutti K."/>
            <person name="Pangilinan J."/>
            <person name="Ruiz-Duenas F.J."/>
            <person name="Barrasa J.M."/>
            <person name="Sanchez-Garcia M."/>
            <person name="Camarero S."/>
            <person name="Miyauchi S."/>
            <person name="Serrano A."/>
            <person name="Linde D."/>
            <person name="Babiker R."/>
            <person name="Drula E."/>
            <person name="Ayuso-Fernandez I."/>
            <person name="Pacheco R."/>
            <person name="Padilla G."/>
            <person name="Ferreira P."/>
            <person name="Barriuso J."/>
            <person name="Kellner H."/>
            <person name="Castanera R."/>
            <person name="Alfaro M."/>
            <person name="Ramirez L."/>
            <person name="Pisabarro A.G."/>
            <person name="Kuo A."/>
            <person name="Tritt A."/>
            <person name="Lipzen A."/>
            <person name="He G."/>
            <person name="Yan M."/>
            <person name="Ng V."/>
            <person name="Cullen D."/>
            <person name="Martin F."/>
            <person name="Rosso M.-N."/>
            <person name="Henrissat B."/>
            <person name="Hibbett D."/>
            <person name="Martinez A.T."/>
            <person name="Grigoriev I.V."/>
        </authorList>
    </citation>
    <scope>NUCLEOTIDE SEQUENCE</scope>
    <source>
        <strain evidence="1">CBS 506.95</strain>
    </source>
</reference>
<dbReference type="AlphaFoldDB" id="A0A9P6E7I1"/>
<evidence type="ECO:0000313" key="1">
    <source>
        <dbReference type="EMBL" id="KAF9523949.1"/>
    </source>
</evidence>
<sequence length="147" mass="16190">MGDIHENLGRNLSYLPPFLALLPPVRLPGFQQSSSPEQPLFRPHITSPHLLPKNFEANRGEVDEVKHGRSLEMDEDSHARCEEGVETRGGFDILSVADFSKQLTSTLEAHLSAAQNGTKGLEGKVDALEEMASSYSSFDFYSSGCIR</sequence>
<dbReference type="OrthoDB" id="687730at2759"/>
<protein>
    <submittedName>
        <fullName evidence="1">Uncharacterized protein</fullName>
    </submittedName>
</protein>
<organism evidence="1 2">
    <name type="scientific">Crepidotus variabilis</name>
    <dbReference type="NCBI Taxonomy" id="179855"/>
    <lineage>
        <taxon>Eukaryota</taxon>
        <taxon>Fungi</taxon>
        <taxon>Dikarya</taxon>
        <taxon>Basidiomycota</taxon>
        <taxon>Agaricomycotina</taxon>
        <taxon>Agaricomycetes</taxon>
        <taxon>Agaricomycetidae</taxon>
        <taxon>Agaricales</taxon>
        <taxon>Agaricineae</taxon>
        <taxon>Crepidotaceae</taxon>
        <taxon>Crepidotus</taxon>
    </lineage>
</organism>
<dbReference type="EMBL" id="MU157907">
    <property type="protein sequence ID" value="KAF9523949.1"/>
    <property type="molecule type" value="Genomic_DNA"/>
</dbReference>
<evidence type="ECO:0000313" key="2">
    <source>
        <dbReference type="Proteomes" id="UP000807306"/>
    </source>
</evidence>
<gene>
    <name evidence="1" type="ORF">CPB83DRAFT_839306</name>
</gene>
<comment type="caution">
    <text evidence="1">The sequence shown here is derived from an EMBL/GenBank/DDBJ whole genome shotgun (WGS) entry which is preliminary data.</text>
</comment>
<name>A0A9P6E7I1_9AGAR</name>
<keyword evidence="2" id="KW-1185">Reference proteome</keyword>
<accession>A0A9P6E7I1</accession>
<proteinExistence type="predicted"/>